<evidence type="ECO:0000256" key="4">
    <source>
        <dbReference type="ARBA" id="ARBA00022605"/>
    </source>
</evidence>
<comment type="similarity">
    <text evidence="11">Belongs to the acireductone dioxygenase (ARD) family.</text>
</comment>
<dbReference type="GO" id="GO:0019509">
    <property type="term" value="P:L-methionine salvage from methylthioadenosine"/>
    <property type="evidence" value="ECO:0007669"/>
    <property type="project" value="UniProtKB-UniRule"/>
</dbReference>
<evidence type="ECO:0000256" key="9">
    <source>
        <dbReference type="ARBA" id="ARBA00023167"/>
    </source>
</evidence>
<dbReference type="GO" id="GO:0010308">
    <property type="term" value="F:acireductone dioxygenase (Ni2+-requiring) activity"/>
    <property type="evidence" value="ECO:0007669"/>
    <property type="project" value="UniProtKB-UniRule"/>
</dbReference>
<keyword evidence="10 11" id="KW-0539">Nucleus</keyword>
<proteinExistence type="inferred from homology"/>
<dbReference type="PANTHER" id="PTHR23418">
    <property type="entry name" value="ACIREDUCTONE DIOXYGENASE"/>
    <property type="match status" value="1"/>
</dbReference>
<gene>
    <name evidence="13" type="ORF">NESM_000484100</name>
</gene>
<feature type="domain" description="Thioredoxin" evidence="12">
    <location>
        <begin position="227"/>
        <end position="308"/>
    </location>
</feature>
<dbReference type="InterPro" id="IPR014710">
    <property type="entry name" value="RmlC-like_jellyroll"/>
</dbReference>
<dbReference type="GO" id="GO:0016151">
    <property type="term" value="F:nickel cation binding"/>
    <property type="evidence" value="ECO:0007669"/>
    <property type="project" value="UniProtKB-UniRule"/>
</dbReference>
<keyword evidence="8 11" id="KW-0408">Iron</keyword>
<keyword evidence="6 11" id="KW-0223">Dioxygenase</keyword>
<dbReference type="SUPFAM" id="SSF52833">
    <property type="entry name" value="Thioredoxin-like"/>
    <property type="match status" value="1"/>
</dbReference>
<comment type="catalytic activity">
    <reaction evidence="1 11">
        <text>1,2-dihydroxy-5-(methylsulfanyl)pent-1-en-3-one + O2 = 4-methylsulfanyl-2-oxobutanoate + formate + 2 H(+)</text>
        <dbReference type="Rhea" id="RHEA:24504"/>
        <dbReference type="ChEBI" id="CHEBI:15378"/>
        <dbReference type="ChEBI" id="CHEBI:15379"/>
        <dbReference type="ChEBI" id="CHEBI:15740"/>
        <dbReference type="ChEBI" id="CHEBI:16723"/>
        <dbReference type="ChEBI" id="CHEBI:49252"/>
        <dbReference type="EC" id="1.13.11.54"/>
    </reaction>
</comment>
<sequence length="344" mass="39009">MSECWYMTEEVADRREENRLSPNAPGSYEVLGEAGVYYRHYDPKDVSSDVEGFIKPLLKQLNYHSFDVVQLDPEALGAEKFEALATQHFDEHLHEDDEARLILDGQGYFDVRDANDRWIRLLSKPGDLLVLPAGLYHRFTTDQNKYVKTLRIFKEAPRWVALNRGPEAEETQARKDYVARLSAPVQTAAGPVNGQTIFSLPYPLEMDAELTTITRRLLEQHSKLPFAVLIFLTGTVDPTTGASWCPYCIPAKLHVADRFAELRTKYGEDRAILVQLPVERAGYIGNPNFLYRLHPTLKVVGVPTMLVLTPAKDAKEKGDVPWYELLEVKLYTREAGTADVLSIE</sequence>
<dbReference type="InterPro" id="IPR010357">
    <property type="entry name" value="TXNDC17_dom"/>
</dbReference>
<dbReference type="InterPro" id="IPR004313">
    <property type="entry name" value="ARD"/>
</dbReference>
<keyword evidence="7 11" id="KW-0560">Oxidoreductase</keyword>
<comment type="pathway">
    <text evidence="11">Amino-acid biosynthesis; L-methionine biosynthesis via salvage pathway; L-methionine from S-methyl-5-thio-alpha-D-ribose 1-phosphate: step 5/6.</text>
</comment>
<evidence type="ECO:0000313" key="14">
    <source>
        <dbReference type="Proteomes" id="UP001430356"/>
    </source>
</evidence>
<keyword evidence="14" id="KW-1185">Reference proteome</keyword>
<comment type="subcellular location">
    <subcellularLocation>
        <location evidence="11">Cytoplasm</location>
    </subcellularLocation>
    <subcellularLocation>
        <location evidence="11">Nucleus</location>
    </subcellularLocation>
</comment>
<dbReference type="EMBL" id="JAECZO010000056">
    <property type="protein sequence ID" value="KAK7195558.1"/>
    <property type="molecule type" value="Genomic_DNA"/>
</dbReference>
<comment type="catalytic activity">
    <reaction evidence="11">
        <text>1,2-dihydroxy-5-(methylsulfanyl)pent-1-en-3-one + O2 = 3-(methylsulfanyl)propanoate + CO + formate + 2 H(+)</text>
        <dbReference type="Rhea" id="RHEA:14161"/>
        <dbReference type="ChEBI" id="CHEBI:15378"/>
        <dbReference type="ChEBI" id="CHEBI:15379"/>
        <dbReference type="ChEBI" id="CHEBI:15740"/>
        <dbReference type="ChEBI" id="CHEBI:17245"/>
        <dbReference type="ChEBI" id="CHEBI:49016"/>
        <dbReference type="ChEBI" id="CHEBI:49252"/>
        <dbReference type="EC" id="1.13.11.53"/>
    </reaction>
</comment>
<comment type="function">
    <text evidence="11">Catalyzes 2 different reactions between oxygen and the acireductone 1,2-dihydroxy-3-keto-5-methylthiopentene (DHK-MTPene) depending upon the metal bound in the active site. Fe-containing acireductone dioxygenase (Fe-ARD) produces formate and 2-keto-4-methylthiobutyrate (KMTB), the alpha-ketoacid precursor of methionine in the methionine recycle pathway. Ni-containing acireductone dioxygenase (Ni-ARD) produces methylthiopropionate, carbon monoxide and formate, and does not lie on the methionine recycle pathway.</text>
</comment>
<feature type="binding site" evidence="11">
    <location>
        <position position="98"/>
    </location>
    <ligand>
        <name>Fe(2+)</name>
        <dbReference type="ChEBI" id="CHEBI:29033"/>
        <note>for iron-dependent acireductone dioxygenase activity</note>
    </ligand>
</feature>
<dbReference type="Pfam" id="PF06110">
    <property type="entry name" value="TXD17-like_Trx"/>
    <property type="match status" value="1"/>
</dbReference>
<feature type="binding site" evidence="11">
    <location>
        <position position="137"/>
    </location>
    <ligand>
        <name>Fe(2+)</name>
        <dbReference type="ChEBI" id="CHEBI:29033"/>
        <note>for iron-dependent acireductone dioxygenase activity</note>
    </ligand>
</feature>
<evidence type="ECO:0000256" key="10">
    <source>
        <dbReference type="ARBA" id="ARBA00023242"/>
    </source>
</evidence>
<comment type="caution">
    <text evidence="13">The sequence shown here is derived from an EMBL/GenBank/DDBJ whole genome shotgun (WGS) entry which is preliminary data.</text>
</comment>
<evidence type="ECO:0000256" key="7">
    <source>
        <dbReference type="ARBA" id="ARBA00023002"/>
    </source>
</evidence>
<dbReference type="GO" id="GO:0005506">
    <property type="term" value="F:iron ion binding"/>
    <property type="evidence" value="ECO:0007669"/>
    <property type="project" value="UniProtKB-UniRule"/>
</dbReference>
<evidence type="ECO:0000256" key="8">
    <source>
        <dbReference type="ARBA" id="ARBA00023004"/>
    </source>
</evidence>
<dbReference type="Pfam" id="PF03079">
    <property type="entry name" value="ARD"/>
    <property type="match status" value="1"/>
</dbReference>
<evidence type="ECO:0000313" key="13">
    <source>
        <dbReference type="EMBL" id="KAK7195558.1"/>
    </source>
</evidence>
<feature type="binding site" evidence="11">
    <location>
        <position position="94"/>
    </location>
    <ligand>
        <name>Fe(2+)</name>
        <dbReference type="ChEBI" id="CHEBI:29033"/>
        <note>for iron-dependent acireductone dioxygenase activity</note>
    </ligand>
</feature>
<dbReference type="PANTHER" id="PTHR23418:SF0">
    <property type="entry name" value="ACIREDUCTONE DIOXYGENASE"/>
    <property type="match status" value="1"/>
</dbReference>
<protein>
    <recommendedName>
        <fullName evidence="11">Acireductone dioxygenase</fullName>
    </recommendedName>
    <alternativeName>
        <fullName evidence="11">Acireductone dioxygenase (Fe(2+)-requiring)</fullName>
        <shortName evidence="11">ARD'</shortName>
        <shortName evidence="11">Fe-ARD</shortName>
        <ecNumber evidence="11">1.13.11.54</ecNumber>
    </alternativeName>
    <alternativeName>
        <fullName evidence="11">Acireductone dioxygenase (Ni(2+)-requiring)</fullName>
        <shortName evidence="11">ARD</shortName>
        <shortName evidence="11">Ni-ARD</shortName>
        <ecNumber evidence="11">1.13.11.53</ecNumber>
    </alternativeName>
</protein>
<dbReference type="InterPro" id="IPR011051">
    <property type="entry name" value="RmlC_Cupin_sf"/>
</dbReference>
<dbReference type="EC" id="1.13.11.53" evidence="11"/>
<evidence type="ECO:0000256" key="3">
    <source>
        <dbReference type="ARBA" id="ARBA00022596"/>
    </source>
</evidence>
<dbReference type="Proteomes" id="UP001430356">
    <property type="component" value="Unassembled WGS sequence"/>
</dbReference>
<reference evidence="13 14" key="1">
    <citation type="journal article" date="2021" name="MBio">
        <title>A New Model Trypanosomatid, Novymonas esmeraldas: Genomic Perception of Its 'Candidatus Pandoraea novymonadis' Endosymbiont.</title>
        <authorList>
            <person name="Zakharova A."/>
            <person name="Saura A."/>
            <person name="Butenko A."/>
            <person name="Podesvova L."/>
            <person name="Warmusova S."/>
            <person name="Kostygov A.Y."/>
            <person name="Nenarokova A."/>
            <person name="Lukes J."/>
            <person name="Opperdoes F.R."/>
            <person name="Yurchenko V."/>
        </authorList>
    </citation>
    <scope>NUCLEOTIDE SEQUENCE [LARGE SCALE GENOMIC DNA]</scope>
    <source>
        <strain evidence="13 14">E262AT.01</strain>
    </source>
</reference>
<keyword evidence="9 11" id="KW-0486">Methionine biosynthesis</keyword>
<accession>A0AAW0ESC9</accession>
<dbReference type="GO" id="GO:0005634">
    <property type="term" value="C:nucleus"/>
    <property type="evidence" value="ECO:0007669"/>
    <property type="project" value="UniProtKB-SubCell"/>
</dbReference>
<evidence type="ECO:0000256" key="5">
    <source>
        <dbReference type="ARBA" id="ARBA00022723"/>
    </source>
</evidence>
<evidence type="ECO:0000256" key="2">
    <source>
        <dbReference type="ARBA" id="ARBA00022490"/>
    </source>
</evidence>
<dbReference type="GO" id="GO:0005737">
    <property type="term" value="C:cytoplasm"/>
    <property type="evidence" value="ECO:0007669"/>
    <property type="project" value="UniProtKB-SubCell"/>
</dbReference>
<dbReference type="InterPro" id="IPR036249">
    <property type="entry name" value="Thioredoxin-like_sf"/>
</dbReference>
<dbReference type="CDD" id="cd02232">
    <property type="entry name" value="cupin_ARD"/>
    <property type="match status" value="1"/>
</dbReference>
<feature type="binding site" evidence="11">
    <location>
        <position position="137"/>
    </location>
    <ligand>
        <name>Ni(2+)</name>
        <dbReference type="ChEBI" id="CHEBI:49786"/>
        <note>for nickel-dependent acireductone dioxygenase activity</note>
    </ligand>
</feature>
<dbReference type="HAMAP" id="MF_03154">
    <property type="entry name" value="Salvage_MtnD_euk"/>
    <property type="match status" value="1"/>
</dbReference>
<dbReference type="AlphaFoldDB" id="A0AAW0ESC9"/>
<evidence type="ECO:0000256" key="6">
    <source>
        <dbReference type="ARBA" id="ARBA00022964"/>
    </source>
</evidence>
<dbReference type="EC" id="1.13.11.54" evidence="11"/>
<organism evidence="13 14">
    <name type="scientific">Novymonas esmeraldas</name>
    <dbReference type="NCBI Taxonomy" id="1808958"/>
    <lineage>
        <taxon>Eukaryota</taxon>
        <taxon>Discoba</taxon>
        <taxon>Euglenozoa</taxon>
        <taxon>Kinetoplastea</taxon>
        <taxon>Metakinetoplastina</taxon>
        <taxon>Trypanosomatida</taxon>
        <taxon>Trypanosomatidae</taxon>
        <taxon>Novymonas</taxon>
    </lineage>
</organism>
<name>A0AAW0ESC9_9TRYP</name>
<dbReference type="FunFam" id="2.60.120.10:FF:000099">
    <property type="entry name" value="1,2-dihydroxy-3-keto-5-methylthiopentene dioxygenase"/>
    <property type="match status" value="1"/>
</dbReference>
<dbReference type="Gene3D" id="2.60.120.10">
    <property type="entry name" value="Jelly Rolls"/>
    <property type="match status" value="1"/>
</dbReference>
<comment type="cofactor">
    <cofactor evidence="11">
        <name>Fe(2+)</name>
        <dbReference type="ChEBI" id="CHEBI:29033"/>
    </cofactor>
    <cofactor evidence="11">
        <name>Ni(2+)</name>
        <dbReference type="ChEBI" id="CHEBI:49786"/>
    </cofactor>
    <text evidence="11">Binds either 1 Fe or Ni cation per monomer. Iron-binding promotes an acireductone dioxygenase reaction producing 2-keto-4-methylthiobutyrate, while nickel-binding promotes an acireductone dioxygenase reaction producing 3-(methylsulfanyl)propanoate.</text>
</comment>
<evidence type="ECO:0000256" key="1">
    <source>
        <dbReference type="ARBA" id="ARBA00000428"/>
    </source>
</evidence>
<dbReference type="InterPro" id="IPR027496">
    <property type="entry name" value="ARD_euk"/>
</dbReference>
<feature type="binding site" evidence="11">
    <location>
        <position position="98"/>
    </location>
    <ligand>
        <name>Ni(2+)</name>
        <dbReference type="ChEBI" id="CHEBI:49786"/>
        <note>for nickel-dependent acireductone dioxygenase activity</note>
    </ligand>
</feature>
<keyword evidence="4 11" id="KW-0028">Amino-acid biosynthesis</keyword>
<dbReference type="SUPFAM" id="SSF51182">
    <property type="entry name" value="RmlC-like cupins"/>
    <property type="match status" value="1"/>
</dbReference>
<feature type="binding site" evidence="11">
    <location>
        <position position="92"/>
    </location>
    <ligand>
        <name>Fe(2+)</name>
        <dbReference type="ChEBI" id="CHEBI:29033"/>
        <note>for iron-dependent acireductone dioxygenase activity</note>
    </ligand>
</feature>
<evidence type="ECO:0000259" key="12">
    <source>
        <dbReference type="Pfam" id="PF06110"/>
    </source>
</evidence>
<keyword evidence="5 11" id="KW-0479">Metal-binding</keyword>
<dbReference type="GO" id="GO:0010309">
    <property type="term" value="F:acireductone dioxygenase [iron(II)-requiring] activity"/>
    <property type="evidence" value="ECO:0007669"/>
    <property type="project" value="UniProtKB-UniRule"/>
</dbReference>
<evidence type="ECO:0000256" key="11">
    <source>
        <dbReference type="HAMAP-Rule" id="MF_03154"/>
    </source>
</evidence>
<keyword evidence="3 11" id="KW-0533">Nickel</keyword>
<dbReference type="Gene3D" id="3.40.30.10">
    <property type="entry name" value="Glutaredoxin"/>
    <property type="match status" value="1"/>
</dbReference>
<keyword evidence="2 11" id="KW-0963">Cytoplasm</keyword>
<feature type="binding site" evidence="11">
    <location>
        <position position="92"/>
    </location>
    <ligand>
        <name>Ni(2+)</name>
        <dbReference type="ChEBI" id="CHEBI:49786"/>
        <note>for nickel-dependent acireductone dioxygenase activity</note>
    </ligand>
</feature>
<feature type="binding site" evidence="11">
    <location>
        <position position="94"/>
    </location>
    <ligand>
        <name>Ni(2+)</name>
        <dbReference type="ChEBI" id="CHEBI:49786"/>
        <note>for nickel-dependent acireductone dioxygenase activity</note>
    </ligand>
</feature>